<evidence type="ECO:0000313" key="5">
    <source>
        <dbReference type="Proteomes" id="UP001336020"/>
    </source>
</evidence>
<dbReference type="InterPro" id="IPR052900">
    <property type="entry name" value="Phospholipid_Metab_Enz"/>
</dbReference>
<feature type="chain" id="PRO_5045412622" evidence="1">
    <location>
        <begin position="34"/>
        <end position="541"/>
    </location>
</feature>
<dbReference type="Gene3D" id="3.60.21.70">
    <property type="entry name" value="PhoD-like phosphatase"/>
    <property type="match status" value="1"/>
</dbReference>
<comment type="caution">
    <text evidence="4">The sequence shown here is derived from an EMBL/GenBank/DDBJ whole genome shotgun (WGS) entry which is preliminary data.</text>
</comment>
<organism evidence="4 5">
    <name type="scientific">Rhodococcus artemisiae</name>
    <dbReference type="NCBI Taxonomy" id="714159"/>
    <lineage>
        <taxon>Bacteria</taxon>
        <taxon>Bacillati</taxon>
        <taxon>Actinomycetota</taxon>
        <taxon>Actinomycetes</taxon>
        <taxon>Mycobacteriales</taxon>
        <taxon>Nocardiaceae</taxon>
        <taxon>Rhodococcus</taxon>
    </lineage>
</organism>
<dbReference type="Gene3D" id="2.60.40.380">
    <property type="entry name" value="Purple acid phosphatase-like, N-terminal"/>
    <property type="match status" value="1"/>
</dbReference>
<gene>
    <name evidence="4" type="ORF">Q7514_01585</name>
</gene>
<dbReference type="RefSeq" id="WP_330131515.1">
    <property type="nucleotide sequence ID" value="NZ_JAUTXY010000001.1"/>
</dbReference>
<dbReference type="SUPFAM" id="SSF56300">
    <property type="entry name" value="Metallo-dependent phosphatases"/>
    <property type="match status" value="1"/>
</dbReference>
<accession>A0ABU7L4J7</accession>
<feature type="domain" description="Phospholipase D N-terminal" evidence="3">
    <location>
        <begin position="40"/>
        <end position="135"/>
    </location>
</feature>
<sequence>MISTRLSRRTLLRSGVGAAGAAALAATGSTASASPAMFHHGVASGDPLPDAVILWTRVTPSPEATPGSGLGPETTVRWELSRDANFETIDATGTVTASAASDHTVKIDATGLAPATEYHYRFVVGDVVSPTGRTRAAPSPGEPTDHLRFGVVSCSNWEGGYFGAYRHLAARDDLFAILHLGDYLYEYAAGKFPVSGTGPRTHAPANEIVTLADYRIRHGQYKTDSDLQALHATLPWIAVWDDHESANDAYAGGAENHDPATEGDWATRKAASVRAYSEWMPVRMDGTRLYRRLQFGDLAELSMLDLRSYRSEQVRPGAEWRTVDDDTRTITGPEQMAWLTAGLTSSQTKWQLVGNSVMIAPVLFPPLDPHTTGALTELLGVPSNGIPYNADQWDGYPSDRRRLLETITAAGRRNVVFLTGDIHTSWGADIPIDAASYPGAGAVATEFVVPSVTSANIDELLGVPPRTISPALESAIRSTNRHIEYVELDSHGYGVLDVAPEAVQMEWFHLHNPSDPRTGVTRAAGLRVAADSARMEPAPPI</sequence>
<evidence type="ECO:0000313" key="4">
    <source>
        <dbReference type="EMBL" id="MEE2056219.1"/>
    </source>
</evidence>
<feature type="signal peptide" evidence="1">
    <location>
        <begin position="1"/>
        <end position="33"/>
    </location>
</feature>
<name>A0ABU7L4J7_9NOCA</name>
<keyword evidence="1" id="KW-0732">Signal</keyword>
<dbReference type="CDD" id="cd07389">
    <property type="entry name" value="MPP_PhoD"/>
    <property type="match status" value="1"/>
</dbReference>
<dbReference type="EMBL" id="JAUTXY010000001">
    <property type="protein sequence ID" value="MEE2056219.1"/>
    <property type="molecule type" value="Genomic_DNA"/>
</dbReference>
<keyword evidence="4" id="KW-0378">Hydrolase</keyword>
<dbReference type="PANTHER" id="PTHR43606">
    <property type="entry name" value="PHOSPHATASE, PUTATIVE (AFU_ORTHOLOGUE AFUA_6G08710)-RELATED"/>
    <property type="match status" value="1"/>
</dbReference>
<feature type="domain" description="PhoD-like phosphatase metallophosphatase" evidence="2">
    <location>
        <begin position="149"/>
        <end position="507"/>
    </location>
</feature>
<dbReference type="Pfam" id="PF09423">
    <property type="entry name" value="PhoD"/>
    <property type="match status" value="1"/>
</dbReference>
<dbReference type="PANTHER" id="PTHR43606:SF2">
    <property type="entry name" value="ALKALINE PHOSPHATASE FAMILY PROTEIN (AFU_ORTHOLOGUE AFUA_5G03860)"/>
    <property type="match status" value="1"/>
</dbReference>
<dbReference type="InterPro" id="IPR032093">
    <property type="entry name" value="PhoD_N"/>
</dbReference>
<dbReference type="EC" id="3.1.-.-" evidence="4"/>
<dbReference type="InterPro" id="IPR018946">
    <property type="entry name" value="PhoD-like_MPP"/>
</dbReference>
<dbReference type="InterPro" id="IPR029052">
    <property type="entry name" value="Metallo-depent_PP-like"/>
</dbReference>
<evidence type="ECO:0000259" key="3">
    <source>
        <dbReference type="Pfam" id="PF16655"/>
    </source>
</evidence>
<dbReference type="Proteomes" id="UP001336020">
    <property type="component" value="Unassembled WGS sequence"/>
</dbReference>
<keyword evidence="5" id="KW-1185">Reference proteome</keyword>
<dbReference type="InterPro" id="IPR038607">
    <property type="entry name" value="PhoD-like_sf"/>
</dbReference>
<reference evidence="4 5" key="1">
    <citation type="submission" date="2023-07" db="EMBL/GenBank/DDBJ databases">
        <authorList>
            <person name="Girao M."/>
            <person name="Carvalho M.F."/>
        </authorList>
    </citation>
    <scope>NUCLEOTIDE SEQUENCE [LARGE SCALE GENOMIC DNA]</scope>
    <source>
        <strain evidence="4 5">YIM65754</strain>
    </source>
</reference>
<dbReference type="Pfam" id="PF16655">
    <property type="entry name" value="PhoD_N"/>
    <property type="match status" value="1"/>
</dbReference>
<dbReference type="PROSITE" id="PS51318">
    <property type="entry name" value="TAT"/>
    <property type="match status" value="1"/>
</dbReference>
<protein>
    <submittedName>
        <fullName evidence="4">Alkaline phosphatase D family protein</fullName>
        <ecNumber evidence="4">3.1.-.-</ecNumber>
    </submittedName>
</protein>
<evidence type="ECO:0000259" key="2">
    <source>
        <dbReference type="Pfam" id="PF09423"/>
    </source>
</evidence>
<dbReference type="InterPro" id="IPR006311">
    <property type="entry name" value="TAT_signal"/>
</dbReference>
<proteinExistence type="predicted"/>
<dbReference type="GO" id="GO:0016787">
    <property type="term" value="F:hydrolase activity"/>
    <property type="evidence" value="ECO:0007669"/>
    <property type="project" value="UniProtKB-KW"/>
</dbReference>
<evidence type="ECO:0000256" key="1">
    <source>
        <dbReference type="SAM" id="SignalP"/>
    </source>
</evidence>